<keyword evidence="3" id="KW-1185">Reference proteome</keyword>
<dbReference type="Pfam" id="PF06378">
    <property type="entry name" value="SSAP_Sak"/>
    <property type="match status" value="1"/>
</dbReference>
<evidence type="ECO:0000313" key="3">
    <source>
        <dbReference type="Proteomes" id="UP000182077"/>
    </source>
</evidence>
<dbReference type="AlphaFoldDB" id="A0A1L8TFM9"/>
<dbReference type="Proteomes" id="UP000182077">
    <property type="component" value="Unassembled WGS sequence"/>
</dbReference>
<organism evidence="2 3">
    <name type="scientific">Enterococcus hermanniensis</name>
    <dbReference type="NCBI Taxonomy" id="249189"/>
    <lineage>
        <taxon>Bacteria</taxon>
        <taxon>Bacillati</taxon>
        <taxon>Bacillota</taxon>
        <taxon>Bacilli</taxon>
        <taxon>Lactobacillales</taxon>
        <taxon>Enterococcaceae</taxon>
        <taxon>Enterococcus</taxon>
    </lineage>
</organism>
<comment type="caution">
    <text evidence="2">The sequence shown here is derived from an EMBL/GenBank/DDBJ whole genome shotgun (WGS) entry which is preliminary data.</text>
</comment>
<name>A0A1L8TFM9_9ENTE</name>
<reference evidence="2 3" key="1">
    <citation type="submission" date="2014-12" db="EMBL/GenBank/DDBJ databases">
        <title>Draft genome sequences of 29 type strains of Enterococci.</title>
        <authorList>
            <person name="Zhong Z."/>
            <person name="Sun Z."/>
            <person name="Liu W."/>
            <person name="Zhang W."/>
            <person name="Zhang H."/>
        </authorList>
    </citation>
    <scope>NUCLEOTIDE SEQUENCE [LARGE SCALE GENOMIC DNA]</scope>
    <source>
        <strain evidence="2 3">DSM 17122</strain>
    </source>
</reference>
<evidence type="ECO:0000313" key="2">
    <source>
        <dbReference type="EMBL" id="OJG42988.1"/>
    </source>
</evidence>
<dbReference type="STRING" id="249189.RV04_GL000747"/>
<sequence>MKIIDPDAEIIEHEFEHYHVLSGQQQDFLITELKPYRQTGDGYMVKVSVILFGKKETENYAIINFRGQPVLKPTSTDINKALKRAFVKALAKHGVALYLYEGEDIPDHPKIDVKEIEKLEKILSGLDEITGNENKKTLINTVNKYTNQDNRLGKKIKEISDMTYDQSGLFKIAANKIQQEFEKQSKYKK</sequence>
<evidence type="ECO:0000259" key="1">
    <source>
        <dbReference type="Pfam" id="PF06378"/>
    </source>
</evidence>
<dbReference type="EMBL" id="JXKQ01000016">
    <property type="protein sequence ID" value="OJG42988.1"/>
    <property type="molecule type" value="Genomic_DNA"/>
</dbReference>
<protein>
    <recommendedName>
        <fullName evidence="1">SSAP RNA binding domain-containing protein</fullName>
    </recommendedName>
</protein>
<accession>A0A1L8TFM9</accession>
<proteinExistence type="predicted"/>
<feature type="domain" description="SSAP RNA binding" evidence="1">
    <location>
        <begin position="33"/>
        <end position="122"/>
    </location>
</feature>
<gene>
    <name evidence="2" type="ORF">RV04_GL000747</name>
</gene>
<dbReference type="InterPro" id="IPR009425">
    <property type="entry name" value="DSRM_SSAP"/>
</dbReference>